<organism evidence="6 7">
    <name type="scientific">Sphingomonas alpina</name>
    <dbReference type="NCBI Taxonomy" id="653931"/>
    <lineage>
        <taxon>Bacteria</taxon>
        <taxon>Pseudomonadati</taxon>
        <taxon>Pseudomonadota</taxon>
        <taxon>Alphaproteobacteria</taxon>
        <taxon>Sphingomonadales</taxon>
        <taxon>Sphingomonadaceae</taxon>
        <taxon>Sphingomonas</taxon>
    </lineage>
</organism>
<dbReference type="InterPro" id="IPR036388">
    <property type="entry name" value="WH-like_DNA-bd_sf"/>
</dbReference>
<keyword evidence="3" id="KW-0238">DNA-binding</keyword>
<sequence length="299" mass="31883">MQSPNLDMDVLRTLVLAEQLGGFVHAAGRIGRSQSAVSQQIRKIEEQVGQTLFRKQGRGLVATAAGETLLVYARRILELNDEALVAINGLAAGGTVRLGLPGDFADTWLPAVLGRFNRALPTVRLEAVVDRNRVLIDRLDRGELDLVLAINQAHRPDAMVMERLPAIWIGPEPGRLAWNAGDPLPLVLSDPPCFFRQRALAVLEEAGIPWRVVLTSPGVQGIWAAVEAGLGVTLRIAIGLPPALRRLGAADGVPNPTGEPFALSLHDGGRALPPSARQLYDFIGEAVVARMSAGISGPG</sequence>
<reference evidence="6 7" key="1">
    <citation type="submission" date="2020-09" db="EMBL/GenBank/DDBJ databases">
        <title>Sphingomonas sp., a new species isolated from pork steak.</title>
        <authorList>
            <person name="Heidler von Heilborn D."/>
        </authorList>
    </citation>
    <scope>NUCLEOTIDE SEQUENCE [LARGE SCALE GENOMIC DNA]</scope>
    <source>
        <strain evidence="7">S8-3T</strain>
    </source>
</reference>
<dbReference type="Gene3D" id="1.10.10.10">
    <property type="entry name" value="Winged helix-like DNA-binding domain superfamily/Winged helix DNA-binding domain"/>
    <property type="match status" value="1"/>
</dbReference>
<keyword evidence="4" id="KW-0804">Transcription</keyword>
<accession>A0A7H0LJG1</accession>
<dbReference type="Pfam" id="PF00126">
    <property type="entry name" value="HTH_1"/>
    <property type="match status" value="1"/>
</dbReference>
<dbReference type="GO" id="GO:0003700">
    <property type="term" value="F:DNA-binding transcription factor activity"/>
    <property type="evidence" value="ECO:0007669"/>
    <property type="project" value="InterPro"/>
</dbReference>
<evidence type="ECO:0000259" key="5">
    <source>
        <dbReference type="PROSITE" id="PS50931"/>
    </source>
</evidence>
<comment type="similarity">
    <text evidence="1">Belongs to the LysR transcriptional regulatory family.</text>
</comment>
<dbReference type="InterPro" id="IPR000847">
    <property type="entry name" value="LysR_HTH_N"/>
</dbReference>
<keyword evidence="7" id="KW-1185">Reference proteome</keyword>
<evidence type="ECO:0000313" key="6">
    <source>
        <dbReference type="EMBL" id="QNQ09814.1"/>
    </source>
</evidence>
<dbReference type="PANTHER" id="PTHR30579">
    <property type="entry name" value="TRANSCRIPTIONAL REGULATOR"/>
    <property type="match status" value="1"/>
</dbReference>
<dbReference type="AlphaFoldDB" id="A0A7H0LJG1"/>
<proteinExistence type="inferred from homology"/>
<gene>
    <name evidence="6" type="ORF">H3Z74_00705</name>
</gene>
<name>A0A7H0LJG1_9SPHN</name>
<dbReference type="KEGG" id="spap:H3Z74_00705"/>
<dbReference type="RefSeq" id="WP_187762123.1">
    <property type="nucleotide sequence ID" value="NZ_CP061038.1"/>
</dbReference>
<dbReference type="InterPro" id="IPR036390">
    <property type="entry name" value="WH_DNA-bd_sf"/>
</dbReference>
<dbReference type="InterPro" id="IPR005119">
    <property type="entry name" value="LysR_subst-bd"/>
</dbReference>
<evidence type="ECO:0000256" key="4">
    <source>
        <dbReference type="ARBA" id="ARBA00023163"/>
    </source>
</evidence>
<evidence type="ECO:0000256" key="3">
    <source>
        <dbReference type="ARBA" id="ARBA00023125"/>
    </source>
</evidence>
<dbReference type="Pfam" id="PF03466">
    <property type="entry name" value="LysR_substrate"/>
    <property type="match status" value="1"/>
</dbReference>
<dbReference type="PANTHER" id="PTHR30579:SF7">
    <property type="entry name" value="HTH-TYPE TRANSCRIPTIONAL REGULATOR LRHA-RELATED"/>
    <property type="match status" value="1"/>
</dbReference>
<feature type="domain" description="HTH lysR-type" evidence="5">
    <location>
        <begin position="6"/>
        <end position="63"/>
    </location>
</feature>
<dbReference type="PRINTS" id="PR00039">
    <property type="entry name" value="HTHLYSR"/>
</dbReference>
<evidence type="ECO:0000313" key="7">
    <source>
        <dbReference type="Proteomes" id="UP000516148"/>
    </source>
</evidence>
<dbReference type="Gene3D" id="3.40.190.10">
    <property type="entry name" value="Periplasmic binding protein-like II"/>
    <property type="match status" value="2"/>
</dbReference>
<dbReference type="GO" id="GO:0003677">
    <property type="term" value="F:DNA binding"/>
    <property type="evidence" value="ECO:0007669"/>
    <property type="project" value="UniProtKB-KW"/>
</dbReference>
<protein>
    <submittedName>
        <fullName evidence="6">LysR family transcriptional regulator</fullName>
    </submittedName>
</protein>
<dbReference type="EMBL" id="CP061038">
    <property type="protein sequence ID" value="QNQ09814.1"/>
    <property type="molecule type" value="Genomic_DNA"/>
</dbReference>
<dbReference type="SUPFAM" id="SSF46785">
    <property type="entry name" value="Winged helix' DNA-binding domain"/>
    <property type="match status" value="1"/>
</dbReference>
<dbReference type="Proteomes" id="UP000516148">
    <property type="component" value="Chromosome"/>
</dbReference>
<evidence type="ECO:0000256" key="1">
    <source>
        <dbReference type="ARBA" id="ARBA00009437"/>
    </source>
</evidence>
<dbReference type="PROSITE" id="PS50931">
    <property type="entry name" value="HTH_LYSR"/>
    <property type="match status" value="1"/>
</dbReference>
<keyword evidence="2" id="KW-0805">Transcription regulation</keyword>
<dbReference type="SUPFAM" id="SSF53850">
    <property type="entry name" value="Periplasmic binding protein-like II"/>
    <property type="match status" value="1"/>
</dbReference>
<dbReference type="InterPro" id="IPR050176">
    <property type="entry name" value="LTTR"/>
</dbReference>
<evidence type="ECO:0000256" key="2">
    <source>
        <dbReference type="ARBA" id="ARBA00023015"/>
    </source>
</evidence>